<keyword evidence="2" id="KW-0238">DNA-binding</keyword>
<evidence type="ECO:0000313" key="2">
    <source>
        <dbReference type="EMBL" id="RBO93581.1"/>
    </source>
</evidence>
<evidence type="ECO:0000313" key="3">
    <source>
        <dbReference type="Proteomes" id="UP000252254"/>
    </source>
</evidence>
<proteinExistence type="predicted"/>
<dbReference type="CDD" id="cd00093">
    <property type="entry name" value="HTH_XRE"/>
    <property type="match status" value="1"/>
</dbReference>
<dbReference type="EMBL" id="QNRI01000011">
    <property type="protein sequence ID" value="RBO93581.1"/>
    <property type="molecule type" value="Genomic_DNA"/>
</dbReference>
<dbReference type="AlphaFoldDB" id="A0A366DU11"/>
<dbReference type="InterPro" id="IPR001387">
    <property type="entry name" value="Cro/C1-type_HTH"/>
</dbReference>
<evidence type="ECO:0000259" key="1">
    <source>
        <dbReference type="PROSITE" id="PS50943"/>
    </source>
</evidence>
<dbReference type="OrthoDB" id="2306294at2"/>
<dbReference type="InterPro" id="IPR010982">
    <property type="entry name" value="Lambda_DNA-bd_dom_sf"/>
</dbReference>
<feature type="domain" description="HTH cro/C1-type" evidence="1">
    <location>
        <begin position="18"/>
        <end position="66"/>
    </location>
</feature>
<dbReference type="GO" id="GO:0003677">
    <property type="term" value="F:DNA binding"/>
    <property type="evidence" value="ECO:0007669"/>
    <property type="project" value="UniProtKB-KW"/>
</dbReference>
<dbReference type="RefSeq" id="WP_113869932.1">
    <property type="nucleotide sequence ID" value="NZ_BAABQN010000010.1"/>
</dbReference>
<dbReference type="Gene3D" id="1.10.260.40">
    <property type="entry name" value="lambda repressor-like DNA-binding domains"/>
    <property type="match status" value="1"/>
</dbReference>
<dbReference type="Proteomes" id="UP000252254">
    <property type="component" value="Unassembled WGS sequence"/>
</dbReference>
<gene>
    <name evidence="2" type="ORF">DES48_11192</name>
</gene>
<protein>
    <submittedName>
        <fullName evidence="2">DNA-binding XRE family transcriptional regulator</fullName>
    </submittedName>
</protein>
<keyword evidence="3" id="KW-1185">Reference proteome</keyword>
<sequence length="93" mass="10644">MIKMELTNRELTRVLIAEQGKNLKEFAQHINISQTYLTQILNGNRHPSPTVANKIAKGLNQQIKDIFTIENFTNDNRLNKLQQGGVRIAERSN</sequence>
<dbReference type="SUPFAM" id="SSF47413">
    <property type="entry name" value="lambda repressor-like DNA-binding domains"/>
    <property type="match status" value="1"/>
</dbReference>
<comment type="caution">
    <text evidence="2">The sequence shown here is derived from an EMBL/GenBank/DDBJ whole genome shotgun (WGS) entry which is preliminary data.</text>
</comment>
<dbReference type="PROSITE" id="PS50943">
    <property type="entry name" value="HTH_CROC1"/>
    <property type="match status" value="1"/>
</dbReference>
<dbReference type="SMART" id="SM00530">
    <property type="entry name" value="HTH_XRE"/>
    <property type="match status" value="1"/>
</dbReference>
<dbReference type="Pfam" id="PF01381">
    <property type="entry name" value="HTH_3"/>
    <property type="match status" value="1"/>
</dbReference>
<accession>A0A366DU11</accession>
<organism evidence="2 3">
    <name type="scientific">Paraliobacillus ryukyuensis</name>
    <dbReference type="NCBI Taxonomy" id="200904"/>
    <lineage>
        <taxon>Bacteria</taxon>
        <taxon>Bacillati</taxon>
        <taxon>Bacillota</taxon>
        <taxon>Bacilli</taxon>
        <taxon>Bacillales</taxon>
        <taxon>Bacillaceae</taxon>
        <taxon>Paraliobacillus</taxon>
    </lineage>
</organism>
<reference evidence="2 3" key="1">
    <citation type="submission" date="2018-06" db="EMBL/GenBank/DDBJ databases">
        <title>Genomic Encyclopedia of Type Strains, Phase IV (KMG-IV): sequencing the most valuable type-strain genomes for metagenomic binning, comparative biology and taxonomic classification.</title>
        <authorList>
            <person name="Goeker M."/>
        </authorList>
    </citation>
    <scope>NUCLEOTIDE SEQUENCE [LARGE SCALE GENOMIC DNA]</scope>
    <source>
        <strain evidence="2 3">DSM 15140</strain>
    </source>
</reference>
<name>A0A366DU11_9BACI</name>